<dbReference type="EMBL" id="FOMW01000008">
    <property type="protein sequence ID" value="SFE53176.1"/>
    <property type="molecule type" value="Genomic_DNA"/>
</dbReference>
<keyword evidence="8" id="KW-1185">Reference proteome</keyword>
<keyword evidence="5" id="KW-0732">Signal</keyword>
<dbReference type="Gene3D" id="1.10.10.10">
    <property type="entry name" value="Winged helix-like DNA-binding domain superfamily/Winged helix DNA-binding domain"/>
    <property type="match status" value="1"/>
</dbReference>
<dbReference type="OrthoDB" id="9795133at2"/>
<accession>A0A1I2BAQ3</accession>
<keyword evidence="2" id="KW-0238">DNA-binding</keyword>
<dbReference type="InterPro" id="IPR016032">
    <property type="entry name" value="Sig_transdc_resp-reg_C-effctor"/>
</dbReference>
<reference evidence="7 8" key="1">
    <citation type="submission" date="2016-10" db="EMBL/GenBank/DDBJ databases">
        <authorList>
            <person name="de Groot N.N."/>
        </authorList>
    </citation>
    <scope>NUCLEOTIDE SEQUENCE [LARGE SCALE GENOMIC DNA]</scope>
    <source>
        <strain evidence="7 8">DSM 11443</strain>
    </source>
</reference>
<dbReference type="PROSITE" id="PS50043">
    <property type="entry name" value="HTH_LUXR_2"/>
    <property type="match status" value="1"/>
</dbReference>
<dbReference type="Gene3D" id="3.40.190.10">
    <property type="entry name" value="Periplasmic binding protein-like II"/>
    <property type="match status" value="2"/>
</dbReference>
<name>A0A1I2BAQ3_9RHOB</name>
<evidence type="ECO:0000313" key="7">
    <source>
        <dbReference type="EMBL" id="SFE53176.1"/>
    </source>
</evidence>
<dbReference type="InterPro" id="IPR036388">
    <property type="entry name" value="WH-like_DNA-bd_sf"/>
</dbReference>
<dbReference type="Proteomes" id="UP000198977">
    <property type="component" value="Unassembled WGS sequence"/>
</dbReference>
<evidence type="ECO:0000256" key="3">
    <source>
        <dbReference type="ARBA" id="ARBA00023163"/>
    </source>
</evidence>
<evidence type="ECO:0000256" key="4">
    <source>
        <dbReference type="SAM" id="Phobius"/>
    </source>
</evidence>
<sequence length="421" mass="46054">MNSIAAIPSCLRLLFRCLQAFVCGVGLCFSSVAVAQSAPSEARIGVLAYRGSDQLQIRWLALRDYLNATIPDWSFEIVPITLSSANQQIDAGQLDFLITNPGHFVALNKSYRLSVLASRSQWKSDGTLSGEFGSTIFTLKGSGIATLKDTAEKSVVAVDRNAFGGFQMAWYEFDRAGVDLLGGDQDIRFVGFPMDQVVLQVLAGKADVGIVRSGLIEEMSREGRIDPEAFAYLNTNVTYSHPDRVSTGLYPEWPFVAVAGTSQTLKNRVTLALLQAQGSPIAKTLGVTELWSAPVPYHGVLEVLEAFKARTARPQIESPWPIRLWFGGIFILALIAAGLIWQRLRSISTPREEISDPPDKAEEAGLTRRERQVLALVAQGDSTKEIAIKLRISPKTVEFHRANLLRKFGARTSSQLVALAT</sequence>
<dbReference type="Pfam" id="PF12974">
    <property type="entry name" value="Phosphonate-bd"/>
    <property type="match status" value="1"/>
</dbReference>
<evidence type="ECO:0000256" key="5">
    <source>
        <dbReference type="SAM" id="SignalP"/>
    </source>
</evidence>
<dbReference type="PROSITE" id="PS00622">
    <property type="entry name" value="HTH_LUXR_1"/>
    <property type="match status" value="1"/>
</dbReference>
<dbReference type="GO" id="GO:0006355">
    <property type="term" value="P:regulation of DNA-templated transcription"/>
    <property type="evidence" value="ECO:0007669"/>
    <property type="project" value="InterPro"/>
</dbReference>
<keyword evidence="3" id="KW-0804">Transcription</keyword>
<keyword evidence="4" id="KW-0472">Membrane</keyword>
<dbReference type="PANTHER" id="PTHR44688">
    <property type="entry name" value="DNA-BINDING TRANSCRIPTIONAL ACTIVATOR DEVR_DOSR"/>
    <property type="match status" value="1"/>
</dbReference>
<proteinExistence type="predicted"/>
<dbReference type="SMART" id="SM00421">
    <property type="entry name" value="HTH_LUXR"/>
    <property type="match status" value="1"/>
</dbReference>
<dbReference type="GO" id="GO:0003677">
    <property type="term" value="F:DNA binding"/>
    <property type="evidence" value="ECO:0007669"/>
    <property type="project" value="UniProtKB-KW"/>
</dbReference>
<evidence type="ECO:0000256" key="2">
    <source>
        <dbReference type="ARBA" id="ARBA00023125"/>
    </source>
</evidence>
<organism evidence="7 8">
    <name type="scientific">Sulfitobacter brevis</name>
    <dbReference type="NCBI Taxonomy" id="74348"/>
    <lineage>
        <taxon>Bacteria</taxon>
        <taxon>Pseudomonadati</taxon>
        <taxon>Pseudomonadota</taxon>
        <taxon>Alphaproteobacteria</taxon>
        <taxon>Rhodobacterales</taxon>
        <taxon>Roseobacteraceae</taxon>
        <taxon>Sulfitobacter</taxon>
    </lineage>
</organism>
<dbReference type="SUPFAM" id="SSF53850">
    <property type="entry name" value="Periplasmic binding protein-like II"/>
    <property type="match status" value="1"/>
</dbReference>
<dbReference type="Pfam" id="PF00196">
    <property type="entry name" value="GerE"/>
    <property type="match status" value="1"/>
</dbReference>
<feature type="chain" id="PRO_5011441179" evidence="5">
    <location>
        <begin position="21"/>
        <end position="421"/>
    </location>
</feature>
<evidence type="ECO:0000259" key="6">
    <source>
        <dbReference type="PROSITE" id="PS50043"/>
    </source>
</evidence>
<dbReference type="CDD" id="cd06170">
    <property type="entry name" value="LuxR_C_like"/>
    <property type="match status" value="1"/>
</dbReference>
<keyword evidence="1" id="KW-0805">Transcription regulation</keyword>
<dbReference type="PRINTS" id="PR00038">
    <property type="entry name" value="HTHLUXR"/>
</dbReference>
<dbReference type="InterPro" id="IPR000792">
    <property type="entry name" value="Tscrpt_reg_LuxR_C"/>
</dbReference>
<dbReference type="AlphaFoldDB" id="A0A1I2BAQ3"/>
<dbReference type="STRING" id="74348.SAMN04488523_10845"/>
<dbReference type="SUPFAM" id="SSF46894">
    <property type="entry name" value="C-terminal effector domain of the bipartite response regulators"/>
    <property type="match status" value="1"/>
</dbReference>
<keyword evidence="4" id="KW-0812">Transmembrane</keyword>
<protein>
    <submittedName>
        <fullName evidence="7">Regulatory protein, luxR family</fullName>
    </submittedName>
</protein>
<keyword evidence="4" id="KW-1133">Transmembrane helix</keyword>
<evidence type="ECO:0000256" key="1">
    <source>
        <dbReference type="ARBA" id="ARBA00023015"/>
    </source>
</evidence>
<evidence type="ECO:0000313" key="8">
    <source>
        <dbReference type="Proteomes" id="UP000198977"/>
    </source>
</evidence>
<gene>
    <name evidence="7" type="ORF">SAMN04488523_10845</name>
</gene>
<feature type="signal peptide" evidence="5">
    <location>
        <begin position="1"/>
        <end position="20"/>
    </location>
</feature>
<feature type="domain" description="HTH luxR-type" evidence="6">
    <location>
        <begin position="359"/>
        <end position="421"/>
    </location>
</feature>
<feature type="transmembrane region" description="Helical" evidence="4">
    <location>
        <begin position="320"/>
        <end position="341"/>
    </location>
</feature>
<dbReference type="PANTHER" id="PTHR44688:SF16">
    <property type="entry name" value="DNA-BINDING TRANSCRIPTIONAL ACTIVATOR DEVR_DOSR"/>
    <property type="match status" value="1"/>
</dbReference>